<evidence type="ECO:0000256" key="10">
    <source>
        <dbReference type="ARBA" id="ARBA00023136"/>
    </source>
</evidence>
<dbReference type="SUPFAM" id="SSF55874">
    <property type="entry name" value="ATPase domain of HSP90 chaperone/DNA topoisomerase II/histidine kinase"/>
    <property type="match status" value="1"/>
</dbReference>
<dbReference type="SUPFAM" id="SSF158472">
    <property type="entry name" value="HAMP domain-like"/>
    <property type="match status" value="1"/>
</dbReference>
<dbReference type="InterPro" id="IPR003661">
    <property type="entry name" value="HisK_dim/P_dom"/>
</dbReference>
<feature type="domain" description="HAMP" evidence="13">
    <location>
        <begin position="158"/>
        <end position="211"/>
    </location>
</feature>
<dbReference type="PROSITE" id="PS50109">
    <property type="entry name" value="HIS_KIN"/>
    <property type="match status" value="1"/>
</dbReference>
<dbReference type="SMART" id="SM00387">
    <property type="entry name" value="HATPase_c"/>
    <property type="match status" value="1"/>
</dbReference>
<keyword evidence="9" id="KW-0902">Two-component regulatory system</keyword>
<comment type="caution">
    <text evidence="14">The sequence shown here is derived from an EMBL/GenBank/DDBJ whole genome shotgun (WGS) entry which is preliminary data.</text>
</comment>
<dbReference type="eggNOG" id="COG2205">
    <property type="taxonomic scope" value="Bacteria"/>
</dbReference>
<dbReference type="InterPro" id="IPR003660">
    <property type="entry name" value="HAMP_dom"/>
</dbReference>
<dbReference type="Gene3D" id="6.10.340.10">
    <property type="match status" value="1"/>
</dbReference>
<protein>
    <recommendedName>
        <fullName evidence="3">histidine kinase</fullName>
        <ecNumber evidence="3">2.7.13.3</ecNumber>
    </recommendedName>
</protein>
<dbReference type="Proteomes" id="UP000019277">
    <property type="component" value="Unassembled WGS sequence"/>
</dbReference>
<organism evidence="14 15">
    <name type="scientific">Actinokineospora spheciospongiae</name>
    <dbReference type="NCBI Taxonomy" id="909613"/>
    <lineage>
        <taxon>Bacteria</taxon>
        <taxon>Bacillati</taxon>
        <taxon>Actinomycetota</taxon>
        <taxon>Actinomycetes</taxon>
        <taxon>Pseudonocardiales</taxon>
        <taxon>Pseudonocardiaceae</taxon>
        <taxon>Actinokineospora</taxon>
    </lineage>
</organism>
<feature type="domain" description="Histidine kinase" evidence="12">
    <location>
        <begin position="219"/>
        <end position="422"/>
    </location>
</feature>
<dbReference type="PANTHER" id="PTHR45436">
    <property type="entry name" value="SENSOR HISTIDINE KINASE YKOH"/>
    <property type="match status" value="1"/>
</dbReference>
<evidence type="ECO:0000259" key="12">
    <source>
        <dbReference type="PROSITE" id="PS50109"/>
    </source>
</evidence>
<keyword evidence="5" id="KW-0808">Transferase</keyword>
<accession>W7IP99</accession>
<evidence type="ECO:0000256" key="11">
    <source>
        <dbReference type="SAM" id="Phobius"/>
    </source>
</evidence>
<dbReference type="EMBL" id="AYXG01000084">
    <property type="protein sequence ID" value="EWC62218.1"/>
    <property type="molecule type" value="Genomic_DNA"/>
</dbReference>
<dbReference type="PRINTS" id="PR00344">
    <property type="entry name" value="BCTRLSENSOR"/>
</dbReference>
<comment type="subcellular location">
    <subcellularLocation>
        <location evidence="2">Cell membrane</location>
    </subcellularLocation>
</comment>
<evidence type="ECO:0000256" key="1">
    <source>
        <dbReference type="ARBA" id="ARBA00000085"/>
    </source>
</evidence>
<evidence type="ECO:0000256" key="3">
    <source>
        <dbReference type="ARBA" id="ARBA00012438"/>
    </source>
</evidence>
<dbReference type="InterPro" id="IPR036097">
    <property type="entry name" value="HisK_dim/P_sf"/>
</dbReference>
<dbReference type="RefSeq" id="WP_035281797.1">
    <property type="nucleotide sequence ID" value="NZ_AYXG01000084.1"/>
</dbReference>
<dbReference type="PANTHER" id="PTHR45436:SF5">
    <property type="entry name" value="SENSOR HISTIDINE KINASE TRCS"/>
    <property type="match status" value="1"/>
</dbReference>
<dbReference type="CDD" id="cd00082">
    <property type="entry name" value="HisKA"/>
    <property type="match status" value="1"/>
</dbReference>
<evidence type="ECO:0000256" key="5">
    <source>
        <dbReference type="ARBA" id="ARBA00022679"/>
    </source>
</evidence>
<keyword evidence="7 14" id="KW-0418">Kinase</keyword>
<name>W7IP99_9PSEU</name>
<keyword evidence="10 11" id="KW-0472">Membrane</keyword>
<keyword evidence="4" id="KW-0597">Phosphoprotein</keyword>
<dbReference type="CDD" id="cd06225">
    <property type="entry name" value="HAMP"/>
    <property type="match status" value="1"/>
</dbReference>
<dbReference type="Pfam" id="PF00672">
    <property type="entry name" value="HAMP"/>
    <property type="match status" value="1"/>
</dbReference>
<dbReference type="GO" id="GO:0005886">
    <property type="term" value="C:plasma membrane"/>
    <property type="evidence" value="ECO:0007669"/>
    <property type="project" value="UniProtKB-SubCell"/>
</dbReference>
<evidence type="ECO:0000256" key="8">
    <source>
        <dbReference type="ARBA" id="ARBA00022989"/>
    </source>
</evidence>
<dbReference type="PATRIC" id="fig|909613.9.peg.2471"/>
<keyword evidence="8 11" id="KW-1133">Transmembrane helix</keyword>
<dbReference type="InterPro" id="IPR036890">
    <property type="entry name" value="HATPase_C_sf"/>
</dbReference>
<feature type="transmembrane region" description="Helical" evidence="11">
    <location>
        <begin position="12"/>
        <end position="36"/>
    </location>
</feature>
<evidence type="ECO:0000256" key="9">
    <source>
        <dbReference type="ARBA" id="ARBA00023012"/>
    </source>
</evidence>
<dbReference type="STRING" id="909613.UO65_2467"/>
<feature type="transmembrane region" description="Helical" evidence="11">
    <location>
        <begin position="137"/>
        <end position="157"/>
    </location>
</feature>
<dbReference type="Gene3D" id="3.30.565.10">
    <property type="entry name" value="Histidine kinase-like ATPase, C-terminal domain"/>
    <property type="match status" value="1"/>
</dbReference>
<dbReference type="AlphaFoldDB" id="W7IP99"/>
<evidence type="ECO:0000259" key="13">
    <source>
        <dbReference type="PROSITE" id="PS50885"/>
    </source>
</evidence>
<dbReference type="CDD" id="cd00075">
    <property type="entry name" value="HATPase"/>
    <property type="match status" value="1"/>
</dbReference>
<dbReference type="PROSITE" id="PS50885">
    <property type="entry name" value="HAMP"/>
    <property type="match status" value="1"/>
</dbReference>
<comment type="catalytic activity">
    <reaction evidence="1">
        <text>ATP + protein L-histidine = ADP + protein N-phospho-L-histidine.</text>
        <dbReference type="EC" id="2.7.13.3"/>
    </reaction>
</comment>
<reference evidence="14 15" key="1">
    <citation type="journal article" date="2014" name="Genome Announc.">
        <title>Draft Genome Sequence of the Antitrypanosomally Active Sponge-Associated Bacterium Actinokineospora sp. Strain EG49.</title>
        <authorList>
            <person name="Harjes J."/>
            <person name="Ryu T."/>
            <person name="Abdelmohsen U.R."/>
            <person name="Moitinho-Silva L."/>
            <person name="Horn H."/>
            <person name="Ravasi T."/>
            <person name="Hentschel U."/>
        </authorList>
    </citation>
    <scope>NUCLEOTIDE SEQUENCE [LARGE SCALE GENOMIC DNA]</scope>
    <source>
        <strain evidence="14 15">EG49</strain>
    </source>
</reference>
<dbReference type="SMART" id="SM00388">
    <property type="entry name" value="HisKA"/>
    <property type="match status" value="1"/>
</dbReference>
<gene>
    <name evidence="14" type="ORF">UO65_2467</name>
</gene>
<evidence type="ECO:0000256" key="6">
    <source>
        <dbReference type="ARBA" id="ARBA00022692"/>
    </source>
</evidence>
<dbReference type="InterPro" id="IPR050428">
    <property type="entry name" value="TCS_sensor_his_kinase"/>
</dbReference>
<dbReference type="Pfam" id="PF02518">
    <property type="entry name" value="HATPase_c"/>
    <property type="match status" value="1"/>
</dbReference>
<proteinExistence type="predicted"/>
<dbReference type="Gene3D" id="1.10.287.130">
    <property type="match status" value="1"/>
</dbReference>
<evidence type="ECO:0000313" key="15">
    <source>
        <dbReference type="Proteomes" id="UP000019277"/>
    </source>
</evidence>
<dbReference type="InterPro" id="IPR005467">
    <property type="entry name" value="His_kinase_dom"/>
</dbReference>
<keyword evidence="6 11" id="KW-0812">Transmembrane</keyword>
<evidence type="ECO:0000256" key="4">
    <source>
        <dbReference type="ARBA" id="ARBA00022553"/>
    </source>
</evidence>
<dbReference type="InterPro" id="IPR004358">
    <property type="entry name" value="Sig_transdc_His_kin-like_C"/>
</dbReference>
<evidence type="ECO:0000256" key="2">
    <source>
        <dbReference type="ARBA" id="ARBA00004236"/>
    </source>
</evidence>
<dbReference type="OrthoDB" id="9757990at2"/>
<evidence type="ECO:0000256" key="7">
    <source>
        <dbReference type="ARBA" id="ARBA00022777"/>
    </source>
</evidence>
<dbReference type="SMART" id="SM00304">
    <property type="entry name" value="HAMP"/>
    <property type="match status" value="1"/>
</dbReference>
<dbReference type="EC" id="2.7.13.3" evidence="3"/>
<dbReference type="InterPro" id="IPR003594">
    <property type="entry name" value="HATPase_dom"/>
</dbReference>
<evidence type="ECO:0000313" key="14">
    <source>
        <dbReference type="EMBL" id="EWC62218.1"/>
    </source>
</evidence>
<dbReference type="SUPFAM" id="SSF47384">
    <property type="entry name" value="Homodimeric domain of signal transducing histidine kinase"/>
    <property type="match status" value="1"/>
</dbReference>
<keyword evidence="15" id="KW-1185">Reference proteome</keyword>
<sequence>MGGLRTASLRWRVTVTACAVVGVVLIALGVVVRTVFVGQVERGLDGLVANRAQLGRQLAREGVGPAALVRRVDAHGVRVGLTLASGESFGEVGGPPEPGVRRVRISLAEPGRLDGAVLVLSVDTALVDGATSALDRVLLIGGAAALLAAVSALLWGMRAALAPLDAMTRLARATAAGGRGARLAPTHPDTELGRTARAFNEMLDSLEGAEDRLRRFVSDAAHELRTPVAGVQAAVEAVLDPDVDPETRDRLHLHLIRESRRAARLVDDLLHLARLDAGIDLDPSPVDLLDLAHAHADRVRLVAPEVRVVVSGTPTTVVADAERLTQVLTNLTDNARKAMGGRGTLTLAVTAADGHALLDVRDTGPGIAQENRERVFDRLVRFSGGAGAGLGLPIARGLARAHGGELFCLPAEGGAFRLVLPG</sequence>
<dbReference type="GO" id="GO:0000155">
    <property type="term" value="F:phosphorelay sensor kinase activity"/>
    <property type="evidence" value="ECO:0007669"/>
    <property type="project" value="InterPro"/>
</dbReference>
<dbReference type="Pfam" id="PF00512">
    <property type="entry name" value="HisKA"/>
    <property type="match status" value="1"/>
</dbReference>